<dbReference type="Proteomes" id="UP001596447">
    <property type="component" value="Unassembled WGS sequence"/>
</dbReference>
<keyword evidence="3" id="KW-1185">Reference proteome</keyword>
<evidence type="ECO:0000256" key="1">
    <source>
        <dbReference type="SAM" id="Phobius"/>
    </source>
</evidence>
<sequence>MPSIESFETKRGVARFTDAAVHFDESLTGYVRSLYDDYWQSEVWWLKVMFIGYAFALLYALWWGITEVRSRDVFLLAAVVGLLGALWLLNYVRGFRSPDRISLEAIEVVTATCGSKGLTRPRLVIHYRDDSSTHKRRVNLPSLYTENGEETYERACKAFEKRGFELEKSP</sequence>
<accession>A0ABD5Z389</accession>
<keyword evidence="1" id="KW-1133">Transmembrane helix</keyword>
<evidence type="ECO:0000313" key="2">
    <source>
        <dbReference type="EMBL" id="MFC7199666.1"/>
    </source>
</evidence>
<evidence type="ECO:0000313" key="3">
    <source>
        <dbReference type="Proteomes" id="UP001596447"/>
    </source>
</evidence>
<dbReference type="RefSeq" id="WP_279529593.1">
    <property type="nucleotide sequence ID" value="NZ_CP122312.1"/>
</dbReference>
<keyword evidence="1" id="KW-0472">Membrane</keyword>
<keyword evidence="1" id="KW-0812">Transmembrane</keyword>
<gene>
    <name evidence="2" type="ORF">ACFQJ9_09615</name>
</gene>
<feature type="transmembrane region" description="Helical" evidence="1">
    <location>
        <begin position="73"/>
        <end position="92"/>
    </location>
</feature>
<feature type="transmembrane region" description="Helical" evidence="1">
    <location>
        <begin position="43"/>
        <end position="61"/>
    </location>
</feature>
<reference evidence="2 3" key="1">
    <citation type="journal article" date="2019" name="Int. J. Syst. Evol. Microbiol.">
        <title>The Global Catalogue of Microorganisms (GCM) 10K type strain sequencing project: providing services to taxonomists for standard genome sequencing and annotation.</title>
        <authorList>
            <consortium name="The Broad Institute Genomics Platform"/>
            <consortium name="The Broad Institute Genome Sequencing Center for Infectious Disease"/>
            <person name="Wu L."/>
            <person name="Ma J."/>
        </authorList>
    </citation>
    <scope>NUCLEOTIDE SEQUENCE [LARGE SCALE GENOMIC DNA]</scope>
    <source>
        <strain evidence="2 3">XZGYJ-43</strain>
    </source>
</reference>
<proteinExistence type="predicted"/>
<name>A0ABD5Z389_9EURY</name>
<comment type="caution">
    <text evidence="2">The sequence shown here is derived from an EMBL/GenBank/DDBJ whole genome shotgun (WGS) entry which is preliminary data.</text>
</comment>
<protein>
    <submittedName>
        <fullName evidence="2">Uncharacterized protein</fullName>
    </submittedName>
</protein>
<dbReference type="AlphaFoldDB" id="A0ABD5Z389"/>
<organism evidence="2 3">
    <name type="scientific">Halospeciosus flavus</name>
    <dbReference type="NCBI Taxonomy" id="3032283"/>
    <lineage>
        <taxon>Archaea</taxon>
        <taxon>Methanobacteriati</taxon>
        <taxon>Methanobacteriota</taxon>
        <taxon>Stenosarchaea group</taxon>
        <taxon>Halobacteria</taxon>
        <taxon>Halobacteriales</taxon>
        <taxon>Halobacteriaceae</taxon>
        <taxon>Halospeciosus</taxon>
    </lineage>
</organism>
<dbReference type="EMBL" id="JBHTAR010000011">
    <property type="protein sequence ID" value="MFC7199666.1"/>
    <property type="molecule type" value="Genomic_DNA"/>
</dbReference>